<comment type="PTM">
    <text evidence="2">Although the final Cys may be farnesylated, the terminal tripeptide is probably not removed, and the C-terminus is not methylated.</text>
</comment>
<dbReference type="PANTHER" id="PTHR10749:SF8">
    <property type="entry name" value="PHOSPHORYLASE B KINASE REGULATORY SUBUNIT BETA"/>
    <property type="match status" value="1"/>
</dbReference>
<comment type="subcellular location">
    <subcellularLocation>
        <location evidence="3">Cell membrane</location>
        <topology evidence="3">Lipid-anchor</topology>
        <orientation evidence="3">Cytoplasmic side</orientation>
    </subcellularLocation>
</comment>
<keyword evidence="2 3" id="KW-0636">Prenylation</keyword>
<comment type="pathway">
    <text evidence="3">Glycan biosynthesis; glycogen metabolism.</text>
</comment>
<comment type="similarity">
    <text evidence="3">Belongs to the phosphorylase b kinase regulatory chain family.</text>
</comment>
<name>A0A9W9YED7_9CNID</name>
<evidence type="ECO:0000256" key="1">
    <source>
        <dbReference type="ARBA" id="ARBA00023277"/>
    </source>
</evidence>
<keyword evidence="3" id="KW-0112">Calmodulin-binding</keyword>
<dbReference type="GO" id="GO:0005886">
    <property type="term" value="C:plasma membrane"/>
    <property type="evidence" value="ECO:0007669"/>
    <property type="project" value="UniProtKB-SubCell"/>
</dbReference>
<gene>
    <name evidence="5" type="ORF">OS493_010037</name>
</gene>
<dbReference type="GO" id="GO:0005964">
    <property type="term" value="C:phosphorylase kinase complex"/>
    <property type="evidence" value="ECO:0007669"/>
    <property type="project" value="TreeGrafter"/>
</dbReference>
<comment type="function">
    <text evidence="3">Phosphorylase b kinase catalyzes the phosphorylation of serine in certain substrates, including troponin I.</text>
</comment>
<keyword evidence="6" id="KW-1185">Reference proteome</keyword>
<evidence type="ECO:0000256" key="2">
    <source>
        <dbReference type="PIRSR" id="PIRSR608734-50"/>
    </source>
</evidence>
<dbReference type="InterPro" id="IPR045583">
    <property type="entry name" value="KPBA/B_C"/>
</dbReference>
<protein>
    <recommendedName>
        <fullName evidence="3">Phosphorylase b kinase regulatory subunit</fullName>
    </recommendedName>
</protein>
<reference evidence="5" key="1">
    <citation type="submission" date="2023-01" db="EMBL/GenBank/DDBJ databases">
        <title>Genome assembly of the deep-sea coral Lophelia pertusa.</title>
        <authorList>
            <person name="Herrera S."/>
            <person name="Cordes E."/>
        </authorList>
    </citation>
    <scope>NUCLEOTIDE SEQUENCE</scope>
    <source>
        <strain evidence="5">USNM1676648</strain>
        <tissue evidence="5">Polyp</tissue>
    </source>
</reference>
<dbReference type="Pfam" id="PF19292">
    <property type="entry name" value="KPBB_C"/>
    <property type="match status" value="1"/>
</dbReference>
<dbReference type="AlphaFoldDB" id="A0A9W9YED7"/>
<feature type="domain" description="Phosphorylase b kinase regulatory subunit alpha/beta C-terminal" evidence="4">
    <location>
        <begin position="76"/>
        <end position="187"/>
    </location>
</feature>
<keyword evidence="3" id="KW-0472">Membrane</keyword>
<keyword evidence="2 3" id="KW-0449">Lipoprotein</keyword>
<sequence>MVLYLAAFVATLPKVFEGMLKIRIGWIIEAMKQRLASRRLGCLYAQSPSDVKALLKIVLTSKGKLHGQDIAPRTPLQNRQLDGAVHRVPPGFYDKVWSILQRVPEGIKVSKHNILSQLPTISEMTHRERNFQLKVEELLSDISNPEYRQTVVELLVVLATILERNPEVELSQSIDLDQLVDEAIELFASDLGSGDGQSAKDQFYNTPRDGKGGTTTYMARAVVNRLLRGSACVSSNCYVS</sequence>
<dbReference type="Proteomes" id="UP001163046">
    <property type="component" value="Unassembled WGS sequence"/>
</dbReference>
<comment type="caution">
    <text evidence="5">The sequence shown here is derived from an EMBL/GenBank/DDBJ whole genome shotgun (WGS) entry which is preliminary data.</text>
</comment>
<organism evidence="5 6">
    <name type="scientific">Desmophyllum pertusum</name>
    <dbReference type="NCBI Taxonomy" id="174260"/>
    <lineage>
        <taxon>Eukaryota</taxon>
        <taxon>Metazoa</taxon>
        <taxon>Cnidaria</taxon>
        <taxon>Anthozoa</taxon>
        <taxon>Hexacorallia</taxon>
        <taxon>Scleractinia</taxon>
        <taxon>Caryophylliina</taxon>
        <taxon>Caryophylliidae</taxon>
        <taxon>Desmophyllum</taxon>
    </lineage>
</organism>
<keyword evidence="3" id="KW-0321">Glycogen metabolism</keyword>
<keyword evidence="3" id="KW-1003">Cell membrane</keyword>
<keyword evidence="1 3" id="KW-0119">Carbohydrate metabolism</keyword>
<evidence type="ECO:0000313" key="5">
    <source>
        <dbReference type="EMBL" id="KAJ7337181.1"/>
    </source>
</evidence>
<evidence type="ECO:0000256" key="3">
    <source>
        <dbReference type="RuleBase" id="RU364123"/>
    </source>
</evidence>
<dbReference type="EMBL" id="MU827781">
    <property type="protein sequence ID" value="KAJ7337181.1"/>
    <property type="molecule type" value="Genomic_DNA"/>
</dbReference>
<dbReference type="InterPro" id="IPR008734">
    <property type="entry name" value="PHK_A/B_su"/>
</dbReference>
<evidence type="ECO:0000259" key="4">
    <source>
        <dbReference type="Pfam" id="PF19292"/>
    </source>
</evidence>
<accession>A0A9W9YED7</accession>
<dbReference type="OrthoDB" id="5971574at2759"/>
<evidence type="ECO:0000313" key="6">
    <source>
        <dbReference type="Proteomes" id="UP001163046"/>
    </source>
</evidence>
<feature type="lipid moiety-binding region" description="S-farnesyl cysteine" evidence="2">
    <location>
        <position position="237"/>
    </location>
</feature>
<proteinExistence type="inferred from homology"/>
<dbReference type="PANTHER" id="PTHR10749">
    <property type="entry name" value="PHOSPHORYLASE B KINASE REGULATORY SUBUNIT"/>
    <property type="match status" value="1"/>
</dbReference>
<dbReference type="GO" id="GO:0005516">
    <property type="term" value="F:calmodulin binding"/>
    <property type="evidence" value="ECO:0007669"/>
    <property type="project" value="UniProtKB-KW"/>
</dbReference>
<dbReference type="GO" id="GO:0005977">
    <property type="term" value="P:glycogen metabolic process"/>
    <property type="evidence" value="ECO:0007669"/>
    <property type="project" value="UniProtKB-KW"/>
</dbReference>